<name>A0A5B7GRG7_PORTR</name>
<protein>
    <submittedName>
        <fullName evidence="1">Uncharacterized protein</fullName>
    </submittedName>
</protein>
<accession>A0A5B7GRG7</accession>
<organism evidence="1 2">
    <name type="scientific">Portunus trituberculatus</name>
    <name type="common">Swimming crab</name>
    <name type="synonym">Neptunus trituberculatus</name>
    <dbReference type="NCBI Taxonomy" id="210409"/>
    <lineage>
        <taxon>Eukaryota</taxon>
        <taxon>Metazoa</taxon>
        <taxon>Ecdysozoa</taxon>
        <taxon>Arthropoda</taxon>
        <taxon>Crustacea</taxon>
        <taxon>Multicrustacea</taxon>
        <taxon>Malacostraca</taxon>
        <taxon>Eumalacostraca</taxon>
        <taxon>Eucarida</taxon>
        <taxon>Decapoda</taxon>
        <taxon>Pleocyemata</taxon>
        <taxon>Brachyura</taxon>
        <taxon>Eubrachyura</taxon>
        <taxon>Portunoidea</taxon>
        <taxon>Portunidae</taxon>
        <taxon>Portuninae</taxon>
        <taxon>Portunus</taxon>
    </lineage>
</organism>
<evidence type="ECO:0000313" key="1">
    <source>
        <dbReference type="EMBL" id="MPC62761.1"/>
    </source>
</evidence>
<evidence type="ECO:0000313" key="2">
    <source>
        <dbReference type="Proteomes" id="UP000324222"/>
    </source>
</evidence>
<proteinExistence type="predicted"/>
<keyword evidence="2" id="KW-1185">Reference proteome</keyword>
<dbReference type="AlphaFoldDB" id="A0A5B7GRG7"/>
<sequence>MPRHLPLKRRKVIVIRKYRCREGVPEFTSKGMND</sequence>
<gene>
    <name evidence="1" type="ORF">E2C01_056851</name>
</gene>
<dbReference type="Proteomes" id="UP000324222">
    <property type="component" value="Unassembled WGS sequence"/>
</dbReference>
<reference evidence="1 2" key="1">
    <citation type="submission" date="2019-05" db="EMBL/GenBank/DDBJ databases">
        <title>Another draft genome of Portunus trituberculatus and its Hox gene families provides insights of decapod evolution.</title>
        <authorList>
            <person name="Jeong J.-H."/>
            <person name="Song I."/>
            <person name="Kim S."/>
            <person name="Choi T."/>
            <person name="Kim D."/>
            <person name="Ryu S."/>
            <person name="Kim W."/>
        </authorList>
    </citation>
    <scope>NUCLEOTIDE SEQUENCE [LARGE SCALE GENOMIC DNA]</scope>
    <source>
        <tissue evidence="1">Muscle</tissue>
    </source>
</reference>
<comment type="caution">
    <text evidence="1">The sequence shown here is derived from an EMBL/GenBank/DDBJ whole genome shotgun (WGS) entry which is preliminary data.</text>
</comment>
<dbReference type="EMBL" id="VSRR010020035">
    <property type="protein sequence ID" value="MPC62761.1"/>
    <property type="molecule type" value="Genomic_DNA"/>
</dbReference>